<dbReference type="InterPro" id="IPR000620">
    <property type="entry name" value="EamA_dom"/>
</dbReference>
<evidence type="ECO:0000256" key="3">
    <source>
        <dbReference type="ARBA" id="ARBA00022692"/>
    </source>
</evidence>
<feature type="transmembrane region" description="Helical" evidence="7">
    <location>
        <begin position="128"/>
        <end position="147"/>
    </location>
</feature>
<dbReference type="SUPFAM" id="SSF103481">
    <property type="entry name" value="Multidrug resistance efflux transporter EmrE"/>
    <property type="match status" value="2"/>
</dbReference>
<evidence type="ECO:0000256" key="5">
    <source>
        <dbReference type="ARBA" id="ARBA00023136"/>
    </source>
</evidence>
<name>A0ABW2IE64_9BURK</name>
<evidence type="ECO:0000256" key="4">
    <source>
        <dbReference type="ARBA" id="ARBA00022989"/>
    </source>
</evidence>
<keyword evidence="5 7" id="KW-0472">Membrane</keyword>
<organism evidence="9 10">
    <name type="scientific">Herminiimonas glaciei</name>
    <dbReference type="NCBI Taxonomy" id="523788"/>
    <lineage>
        <taxon>Bacteria</taxon>
        <taxon>Pseudomonadati</taxon>
        <taxon>Pseudomonadota</taxon>
        <taxon>Betaproteobacteria</taxon>
        <taxon>Burkholderiales</taxon>
        <taxon>Oxalobacteraceae</taxon>
        <taxon>Herminiimonas</taxon>
    </lineage>
</organism>
<feature type="compositionally biased region" description="Basic residues" evidence="6">
    <location>
        <begin position="299"/>
        <end position="310"/>
    </location>
</feature>
<feature type="transmembrane region" description="Helical" evidence="7">
    <location>
        <begin position="153"/>
        <end position="169"/>
    </location>
</feature>
<evidence type="ECO:0000313" key="10">
    <source>
        <dbReference type="Proteomes" id="UP001596542"/>
    </source>
</evidence>
<keyword evidence="4 7" id="KW-1133">Transmembrane helix</keyword>
<feature type="transmembrane region" description="Helical" evidence="7">
    <location>
        <begin position="102"/>
        <end position="121"/>
    </location>
</feature>
<feature type="transmembrane region" description="Helical" evidence="7">
    <location>
        <begin position="269"/>
        <end position="286"/>
    </location>
</feature>
<comment type="caution">
    <text evidence="9">The sequence shown here is derived from an EMBL/GenBank/DDBJ whole genome shotgun (WGS) entry which is preliminary data.</text>
</comment>
<feature type="transmembrane region" description="Helical" evidence="7">
    <location>
        <begin position="72"/>
        <end position="96"/>
    </location>
</feature>
<reference evidence="10" key="1">
    <citation type="journal article" date="2019" name="Int. J. Syst. Evol. Microbiol.">
        <title>The Global Catalogue of Microorganisms (GCM) 10K type strain sequencing project: providing services to taxonomists for standard genome sequencing and annotation.</title>
        <authorList>
            <consortium name="The Broad Institute Genomics Platform"/>
            <consortium name="The Broad Institute Genome Sequencing Center for Infectious Disease"/>
            <person name="Wu L."/>
            <person name="Ma J."/>
        </authorList>
    </citation>
    <scope>NUCLEOTIDE SEQUENCE [LARGE SCALE GENOMIC DNA]</scope>
    <source>
        <strain evidence="10">KACC 12508</strain>
    </source>
</reference>
<evidence type="ECO:0000259" key="8">
    <source>
        <dbReference type="Pfam" id="PF00892"/>
    </source>
</evidence>
<dbReference type="InterPro" id="IPR051258">
    <property type="entry name" value="Diverse_Substrate_Transporter"/>
</dbReference>
<evidence type="ECO:0000256" key="6">
    <source>
        <dbReference type="SAM" id="MobiDB-lite"/>
    </source>
</evidence>
<feature type="transmembrane region" description="Helical" evidence="7">
    <location>
        <begin position="246"/>
        <end position="263"/>
    </location>
</feature>
<dbReference type="InterPro" id="IPR037185">
    <property type="entry name" value="EmrE-like"/>
</dbReference>
<proteinExistence type="predicted"/>
<feature type="region of interest" description="Disordered" evidence="6">
    <location>
        <begin position="299"/>
        <end position="350"/>
    </location>
</feature>
<dbReference type="EMBL" id="JBHTBU010000002">
    <property type="protein sequence ID" value="MFC7289330.1"/>
    <property type="molecule type" value="Genomic_DNA"/>
</dbReference>
<sequence length="350" mass="37617">MHKGVVYALLAAALFGASTPFSKMLVGQMAPVMLAGLLYLGSGVGLLTWYALRFISSRGKQTSGDRLTARDLPWLGGAILTGGIAGPVLLMIGLTLTPASSASLLLNIEGVLTALLAWFVFKENFDRRIFAGMVLIVIAGVLLSWGQSSKLEIPWGSLTIVAACLCWAIDNNLTRKISASDAVQIAGIKGLVAGSVNLLIAVEMGYLVPDVHVIFNAGVVGFCGYGLSLVMFVLSLRHLGTARTGAYFSAAPFVGAGVSLLLLGETPSTVFWIAAALMGAGIWLHLTETHGHKHTHVPLSHAHAHRHDAHHQHEHDFPWDGKEPHVHPHEHDPLTHSHDHFPDIHHRHKH</sequence>
<evidence type="ECO:0000313" key="9">
    <source>
        <dbReference type="EMBL" id="MFC7289330.1"/>
    </source>
</evidence>
<comment type="subcellular location">
    <subcellularLocation>
        <location evidence="1">Cell membrane</location>
        <topology evidence="1">Multi-pass membrane protein</topology>
    </subcellularLocation>
</comment>
<dbReference type="RefSeq" id="WP_382272648.1">
    <property type="nucleotide sequence ID" value="NZ_JBHTBU010000002.1"/>
</dbReference>
<dbReference type="PANTHER" id="PTHR42920">
    <property type="entry name" value="OS03G0707200 PROTEIN-RELATED"/>
    <property type="match status" value="1"/>
</dbReference>
<feature type="domain" description="EamA" evidence="8">
    <location>
        <begin position="155"/>
        <end position="285"/>
    </location>
</feature>
<dbReference type="Proteomes" id="UP001596542">
    <property type="component" value="Unassembled WGS sequence"/>
</dbReference>
<keyword evidence="10" id="KW-1185">Reference proteome</keyword>
<dbReference type="Pfam" id="PF00892">
    <property type="entry name" value="EamA"/>
    <property type="match status" value="2"/>
</dbReference>
<accession>A0ABW2IE64</accession>
<feature type="transmembrane region" description="Helical" evidence="7">
    <location>
        <begin position="32"/>
        <end position="52"/>
    </location>
</feature>
<dbReference type="Gene3D" id="1.10.3730.20">
    <property type="match status" value="1"/>
</dbReference>
<feature type="compositionally biased region" description="Basic and acidic residues" evidence="6">
    <location>
        <begin position="311"/>
        <end position="344"/>
    </location>
</feature>
<dbReference type="PANTHER" id="PTHR42920:SF11">
    <property type="entry name" value="INNER MEMBRANE PROTEIN YTFF"/>
    <property type="match status" value="1"/>
</dbReference>
<keyword evidence="2" id="KW-1003">Cell membrane</keyword>
<gene>
    <name evidence="9" type="ORF">ACFQPC_14880</name>
</gene>
<evidence type="ECO:0000256" key="7">
    <source>
        <dbReference type="SAM" id="Phobius"/>
    </source>
</evidence>
<feature type="transmembrane region" description="Helical" evidence="7">
    <location>
        <begin position="214"/>
        <end position="234"/>
    </location>
</feature>
<evidence type="ECO:0000256" key="1">
    <source>
        <dbReference type="ARBA" id="ARBA00004651"/>
    </source>
</evidence>
<keyword evidence="3 7" id="KW-0812">Transmembrane</keyword>
<evidence type="ECO:0000256" key="2">
    <source>
        <dbReference type="ARBA" id="ARBA00022475"/>
    </source>
</evidence>
<protein>
    <submittedName>
        <fullName evidence="9">DMT family transporter</fullName>
    </submittedName>
</protein>
<feature type="domain" description="EamA" evidence="8">
    <location>
        <begin position="3"/>
        <end position="144"/>
    </location>
</feature>
<feature type="transmembrane region" description="Helical" evidence="7">
    <location>
        <begin position="190"/>
        <end position="208"/>
    </location>
</feature>